<dbReference type="EMBL" id="LT598447">
    <property type="protein sequence ID" value="SCV05913.1"/>
    <property type="molecule type" value="Genomic_DNA"/>
</dbReference>
<organism evidence="2 3">
    <name type="scientific">Lachancea nothofagi CBS 11611</name>
    <dbReference type="NCBI Taxonomy" id="1266666"/>
    <lineage>
        <taxon>Eukaryota</taxon>
        <taxon>Fungi</taxon>
        <taxon>Dikarya</taxon>
        <taxon>Ascomycota</taxon>
        <taxon>Saccharomycotina</taxon>
        <taxon>Saccharomycetes</taxon>
        <taxon>Saccharomycetales</taxon>
        <taxon>Saccharomycetaceae</taxon>
        <taxon>Lachancea</taxon>
    </lineage>
</organism>
<gene>
    <name evidence="2" type="ORF">LANO_0H17942G</name>
</gene>
<keyword evidence="3" id="KW-1185">Reference proteome</keyword>
<dbReference type="PROSITE" id="PS50181">
    <property type="entry name" value="FBOX"/>
    <property type="match status" value="1"/>
</dbReference>
<dbReference type="Proteomes" id="UP000189911">
    <property type="component" value="Chromosome H"/>
</dbReference>
<dbReference type="AlphaFoldDB" id="A0A1G4KN24"/>
<dbReference type="InterPro" id="IPR036047">
    <property type="entry name" value="F-box-like_dom_sf"/>
</dbReference>
<protein>
    <submittedName>
        <fullName evidence="2">LANO_0H17942g1_1</fullName>
    </submittedName>
</protein>
<dbReference type="OrthoDB" id="550575at2759"/>
<dbReference type="SMART" id="SM00256">
    <property type="entry name" value="FBOX"/>
    <property type="match status" value="1"/>
</dbReference>
<accession>A0A1G4KN24</accession>
<evidence type="ECO:0000313" key="2">
    <source>
        <dbReference type="EMBL" id="SCV05913.1"/>
    </source>
</evidence>
<proteinExistence type="predicted"/>
<evidence type="ECO:0000313" key="3">
    <source>
        <dbReference type="Proteomes" id="UP000189911"/>
    </source>
</evidence>
<dbReference type="InterPro" id="IPR001810">
    <property type="entry name" value="F-box_dom"/>
</dbReference>
<dbReference type="Pfam" id="PF00646">
    <property type="entry name" value="F-box"/>
    <property type="match status" value="1"/>
</dbReference>
<name>A0A1G4KN24_9SACH</name>
<evidence type="ECO:0000259" key="1">
    <source>
        <dbReference type="PROSITE" id="PS50181"/>
    </source>
</evidence>
<feature type="domain" description="F-box" evidence="1">
    <location>
        <begin position="2"/>
        <end position="56"/>
    </location>
</feature>
<dbReference type="Gene3D" id="1.20.1280.50">
    <property type="match status" value="1"/>
</dbReference>
<sequence>MQCSAYNLPKEVWLVVFEYLEYDDLLRLRTCSHKFNDLVKIQWVWGARCHKRWLQVEDEDFLASQLTNGTRGCSKDDWFYYYRYRNRVDKHTFNTLCLIAACKQIGSYKNRLENLLKYGALIVPLLRDLELRGYSNNLPFDVTFLARQLLLTMRHKSLFAFIESSIASKANQWVHYAEESVFLPLAAMDLAFNRILPHRAKIIQQVHSMVKHDFQDLSEFMQLPSTLRLDKIMKYLFQALNGARQEHLRQATRYYLDDFMLLRVYAGEARGHSIVLLAIIQAVSSHYNVETVLCEEFLIVRDSRIRSGETYVTISVAGAPRIFTRKNLVDSMCRVFPDRQVVLNSIIPKMLQPLRTHDLMFKIFDEWSPHCKKSYWNVVSEKSIKNLEALMPHSRFPVRVSDYEYFQAFWKLKIASIQRQFRNLGGAHFLQFVELQYPHDTILIGSALNRPHQDGDSNFLGGPQNFKPLYEKYSLSKSPSPLLGRIVCDRRIATKYIVLAAKIAENGSHYLNLLDPFGDVHVLLREDVEVADGQILSPQDVQHLVHLLSLSDLGLFFSKFDTQSNAFQPSQMFATYLADKNEEN</sequence>
<dbReference type="SUPFAM" id="SSF81383">
    <property type="entry name" value="F-box domain"/>
    <property type="match status" value="1"/>
</dbReference>
<reference evidence="3" key="1">
    <citation type="submission" date="2016-03" db="EMBL/GenBank/DDBJ databases">
        <authorList>
            <person name="Devillers Hugo."/>
        </authorList>
    </citation>
    <scope>NUCLEOTIDE SEQUENCE [LARGE SCALE GENOMIC DNA]</scope>
</reference>